<dbReference type="EMBL" id="CP001994">
    <property type="protein sequence ID" value="ADE36221.1"/>
    <property type="molecule type" value="Genomic_DNA"/>
</dbReference>
<evidence type="ECO:0000256" key="1">
    <source>
        <dbReference type="ARBA" id="ARBA00008984"/>
    </source>
</evidence>
<dbReference type="GeneID" id="8982853"/>
<dbReference type="InterPro" id="IPR001455">
    <property type="entry name" value="TusA-like"/>
</dbReference>
<proteinExistence type="inferred from homology"/>
<dbReference type="InterPro" id="IPR036868">
    <property type="entry name" value="TusA-like_sf"/>
</dbReference>
<dbReference type="Gene3D" id="3.30.110.40">
    <property type="entry name" value="TusA-like domain"/>
    <property type="match status" value="1"/>
</dbReference>
<feature type="domain" description="UPF0033" evidence="2">
    <location>
        <begin position="8"/>
        <end position="32"/>
    </location>
</feature>
<dbReference type="PROSITE" id="PS01148">
    <property type="entry name" value="UPF0033"/>
    <property type="match status" value="1"/>
</dbReference>
<evidence type="ECO:0000313" key="4">
    <source>
        <dbReference type="Proteomes" id="UP000001059"/>
    </source>
</evidence>
<organism evidence="3 4">
    <name type="scientific">Methanohalophilus mahii (strain ATCC 35705 / DSM 5219 / SLP)</name>
    <dbReference type="NCBI Taxonomy" id="547558"/>
    <lineage>
        <taxon>Archaea</taxon>
        <taxon>Methanobacteriati</taxon>
        <taxon>Methanobacteriota</taxon>
        <taxon>Stenosarchaea group</taxon>
        <taxon>Methanomicrobia</taxon>
        <taxon>Methanosarcinales</taxon>
        <taxon>Methanosarcinaceae</taxon>
        <taxon>Methanohalophilus</taxon>
    </lineage>
</organism>
<dbReference type="SUPFAM" id="SSF64307">
    <property type="entry name" value="SirA-like"/>
    <property type="match status" value="1"/>
</dbReference>
<dbReference type="CDD" id="cd00291">
    <property type="entry name" value="SirA_YedF_YeeD"/>
    <property type="match status" value="1"/>
</dbReference>
<comment type="similarity">
    <text evidence="1">Belongs to the sulfur carrier protein TusA family.</text>
</comment>
<dbReference type="OrthoDB" id="45650at2157"/>
<dbReference type="RefSeq" id="WP_013037164.1">
    <property type="nucleotide sequence ID" value="NC_014002.1"/>
</dbReference>
<name>D5EAM0_METMS</name>
<dbReference type="Proteomes" id="UP000001059">
    <property type="component" value="Chromosome"/>
</dbReference>
<dbReference type="STRING" id="547558.Mmah_0697"/>
<reference evidence="3 4" key="1">
    <citation type="submission" date="2010-03" db="EMBL/GenBank/DDBJ databases">
        <title>The complete genome of Methanohalophilus mahii DSM 5219.</title>
        <authorList>
            <consortium name="US DOE Joint Genome Institute (JGI-PGF)"/>
            <person name="Lucas S."/>
            <person name="Copeland A."/>
            <person name="Lapidus A."/>
            <person name="Glavina del Rio T."/>
            <person name="Dalin E."/>
            <person name="Tice H."/>
            <person name="Bruce D."/>
            <person name="Goodwin L."/>
            <person name="Pitluck S."/>
            <person name="Kyrpides N."/>
            <person name="Mavromatis K."/>
            <person name="Ivanova N."/>
            <person name="Lykidis A."/>
            <person name="Saunders E."/>
            <person name="Brettin T."/>
            <person name="Detter J.C."/>
            <person name="Han C."/>
            <person name="Land M."/>
            <person name="Hauser L."/>
            <person name="Markowitz V."/>
            <person name="Cheng J.-F."/>
            <person name="Hugenholtz P."/>
            <person name="Woyke T."/>
            <person name="Wu D."/>
            <person name="Spring S."/>
            <person name="Schneider S."/>
            <person name="Schroeder M."/>
            <person name="Klenk H.-P."/>
            <person name="Eisen J.A."/>
        </authorList>
    </citation>
    <scope>NUCLEOTIDE SEQUENCE [LARGE SCALE GENOMIC DNA]</scope>
    <source>
        <strain evidence="4">ATCC 35705 / DSM 5219 / SLP</strain>
    </source>
</reference>
<dbReference type="KEGG" id="mmh:Mmah_0697"/>
<keyword evidence="4" id="KW-1185">Reference proteome</keyword>
<dbReference type="AlphaFoldDB" id="D5EAM0"/>
<protein>
    <submittedName>
        <fullName evidence="3">SirA family protein</fullName>
    </submittedName>
</protein>
<gene>
    <name evidence="3" type="ordered locus">Mmah_0697</name>
</gene>
<sequence>MEEQTTELDLKGEVCPFTFVKTKLQLEQMGSGEVLTVIFDHAPAIGNVPKSVRNEGHTVLGIDHIDTNLWKVHIKKLDRKV</sequence>
<evidence type="ECO:0000313" key="3">
    <source>
        <dbReference type="EMBL" id="ADE36221.1"/>
    </source>
</evidence>
<dbReference type="Pfam" id="PF01206">
    <property type="entry name" value="TusA"/>
    <property type="match status" value="1"/>
</dbReference>
<evidence type="ECO:0000259" key="2">
    <source>
        <dbReference type="PROSITE" id="PS01148"/>
    </source>
</evidence>
<dbReference type="PANTHER" id="PTHR33279:SF6">
    <property type="entry name" value="SULFUR CARRIER PROTEIN YEDF-RELATED"/>
    <property type="match status" value="1"/>
</dbReference>
<dbReference type="HOGENOM" id="CLU_165255_2_1_2"/>
<dbReference type="PANTHER" id="PTHR33279">
    <property type="entry name" value="SULFUR CARRIER PROTEIN YEDF-RELATED"/>
    <property type="match status" value="1"/>
</dbReference>
<accession>D5EAM0</accession>